<organism evidence="3 4">
    <name type="scientific">Etheostoma spectabile</name>
    <name type="common">orangethroat darter</name>
    <dbReference type="NCBI Taxonomy" id="54343"/>
    <lineage>
        <taxon>Eukaryota</taxon>
        <taxon>Metazoa</taxon>
        <taxon>Chordata</taxon>
        <taxon>Craniata</taxon>
        <taxon>Vertebrata</taxon>
        <taxon>Euteleostomi</taxon>
        <taxon>Actinopterygii</taxon>
        <taxon>Neopterygii</taxon>
        <taxon>Teleostei</taxon>
        <taxon>Neoteleostei</taxon>
        <taxon>Acanthomorphata</taxon>
        <taxon>Eupercaria</taxon>
        <taxon>Perciformes</taxon>
        <taxon>Percoidei</taxon>
        <taxon>Percidae</taxon>
        <taxon>Etheostomatinae</taxon>
        <taxon>Etheostoma</taxon>
    </lineage>
</organism>
<evidence type="ECO:0000256" key="2">
    <source>
        <dbReference type="SAM" id="Phobius"/>
    </source>
</evidence>
<dbReference type="EMBL" id="VOFY01000001">
    <property type="protein sequence ID" value="KAA8595969.1"/>
    <property type="molecule type" value="Genomic_DNA"/>
</dbReference>
<feature type="transmembrane region" description="Helical" evidence="2">
    <location>
        <begin position="186"/>
        <end position="205"/>
    </location>
</feature>
<name>A0A5J5DRL2_9PERO</name>
<evidence type="ECO:0000313" key="4">
    <source>
        <dbReference type="Proteomes" id="UP000327493"/>
    </source>
</evidence>
<feature type="region of interest" description="Disordered" evidence="1">
    <location>
        <begin position="98"/>
        <end position="130"/>
    </location>
</feature>
<keyword evidence="4" id="KW-1185">Reference proteome</keyword>
<proteinExistence type="predicted"/>
<dbReference type="AlphaFoldDB" id="A0A5J5DRL2"/>
<protein>
    <submittedName>
        <fullName evidence="3">Uncharacterized protein</fullName>
    </submittedName>
</protein>
<sequence>MQGRVITHPFFLESQGAVFTMSSNWVSKHILALLIMSSVFAEGISAHVLRSRADEGPAELKLLFDPCLLKQHVTDDITITKVLLKRNTLGRSHGHQFACCSPRTNNPLTGPPPATDHLPPAPTHRHDEGQTCQDRFLPNTLSRTAVVLIARASTHEDVEELLGEVQVNLWSGVFRQTSRGLSPHSSYLNTVLIVLIFLIFLLVLLPYGRLVGRRDAVVIDGGRVAVVTVALLSSVASTYSTDDPGLSMTLAPVPAPFRLRSSMREERAE</sequence>
<evidence type="ECO:0000313" key="3">
    <source>
        <dbReference type="EMBL" id="KAA8595969.1"/>
    </source>
</evidence>
<evidence type="ECO:0000256" key="1">
    <source>
        <dbReference type="SAM" id="MobiDB-lite"/>
    </source>
</evidence>
<accession>A0A5J5DRL2</accession>
<keyword evidence="2" id="KW-0472">Membrane</keyword>
<keyword evidence="2" id="KW-1133">Transmembrane helix</keyword>
<gene>
    <name evidence="3" type="ORF">FQN60_011260</name>
</gene>
<feature type="compositionally biased region" description="Pro residues" evidence="1">
    <location>
        <begin position="109"/>
        <end position="122"/>
    </location>
</feature>
<comment type="caution">
    <text evidence="3">The sequence shown here is derived from an EMBL/GenBank/DDBJ whole genome shotgun (WGS) entry which is preliminary data.</text>
</comment>
<dbReference type="Proteomes" id="UP000327493">
    <property type="component" value="Chromosome 1"/>
</dbReference>
<keyword evidence="2" id="KW-0812">Transmembrane</keyword>
<reference evidence="3 4" key="1">
    <citation type="submission" date="2019-08" db="EMBL/GenBank/DDBJ databases">
        <title>A chromosome-level genome assembly, high-density linkage maps, and genome scans reveal the genomic architecture of hybrid incompatibilities underlying speciation via character displacement in darters (Percidae: Etheostominae).</title>
        <authorList>
            <person name="Moran R.L."/>
            <person name="Catchen J.M."/>
            <person name="Fuller R.C."/>
        </authorList>
    </citation>
    <scope>NUCLEOTIDE SEQUENCE [LARGE SCALE GENOMIC DNA]</scope>
    <source>
        <strain evidence="3">EspeVRDwgs_2016</strain>
        <tissue evidence="3">Muscle</tissue>
    </source>
</reference>